<reference evidence="3 4" key="1">
    <citation type="submission" date="2024-02" db="EMBL/GenBank/DDBJ databases">
        <authorList>
            <person name="Chen Y."/>
            <person name="Shah S."/>
            <person name="Dougan E. K."/>
            <person name="Thang M."/>
            <person name="Chan C."/>
        </authorList>
    </citation>
    <scope>NUCLEOTIDE SEQUENCE [LARGE SCALE GENOMIC DNA]</scope>
</reference>
<dbReference type="PANTHER" id="PTHR31560:SF0">
    <property type="entry name" value="UPF0652 PROTEIN C22H10.08"/>
    <property type="match status" value="1"/>
</dbReference>
<name>A0ABP0MMZ6_9DINO</name>
<evidence type="ECO:0000313" key="3">
    <source>
        <dbReference type="EMBL" id="CAK9052857.1"/>
    </source>
</evidence>
<evidence type="ECO:0000313" key="4">
    <source>
        <dbReference type="Proteomes" id="UP001642484"/>
    </source>
</evidence>
<dbReference type="EMBL" id="CAXAMN010018668">
    <property type="protein sequence ID" value="CAK9052857.1"/>
    <property type="molecule type" value="Genomic_DNA"/>
</dbReference>
<comment type="caution">
    <text evidence="3">The sequence shown here is derived from an EMBL/GenBank/DDBJ whole genome shotgun (WGS) entry which is preliminary data.</text>
</comment>
<feature type="region of interest" description="Disordered" evidence="1">
    <location>
        <begin position="311"/>
        <end position="337"/>
    </location>
</feature>
<sequence length="751" mass="83249">MAVTTKQRLSDMLDADLSKADVQDMEEEMISSKPSTFSDWLQAASIEEMKASLKSLLSVSNGQALEQMKAVLEEDRAHQDWVQNQEKVWKESHEMKAADAPVATSKKEEVEPLMDARDVQNQVKFIPLRLTAEERSLLGILEGALYVSEYTDQVDVYHAGSKARRMALQIQQVCAILAGLVVANNFDVARRPLMERSFADNNYFFRMVFEIGRRYKILNPDKLRGSYGKLIHMLQDSVKGEVVRQLEFDCVGSVKTVWTVVKGNGRAVQMLQDPLLTIATKEIYTDGKSRAEVAQESKDKAEALVELKHKYAEKPPEGTAPPKPAGDLAEALRGGPKRPEVEGLLTEERIETIVASISDYFAFLRFNREPVERMIEFLRQYFDPKEPGKWSLDISRGRGGSCLSHTHKTQYTFVLQSLLLWREIMGNMFYLWQMTEEDLLDADSTYRLCDTGQGLNRVQHAPRVSRAMHQILHKVQSEVGNWVGLSVVHLGDRDVPNALVFIDKYTQVPRILGPLVRTLDKLPEVYASSPAIKNYIDSEFRGVEVVRMAIMQDFFKHGFDGSGDDGGSCVDGWLLKWMGEVKNDNGVEPGCFTMLFPILRVVGADHQVALTAQAADLEALVASSRCTKGKLLDIGASLQQQIEELEAVASKAREANLENPAKRARTAGAVPQPPLQGDADGLTHVPKATAVGPRPDGTFSSPCQFGGPIGAADGFDGAMMLHRKIFNSDGSQMGSCGPSGSDWGMAQLLPI</sequence>
<protein>
    <recommendedName>
        <fullName evidence="2">Non-canonical E2 ubiquitin-conjugating enzyme C-terminal domain-containing protein</fullName>
    </recommendedName>
</protein>
<dbReference type="Proteomes" id="UP001642484">
    <property type="component" value="Unassembled WGS sequence"/>
</dbReference>
<feature type="domain" description="Non-canonical E2 ubiquitin-conjugating enzyme C-terminal" evidence="2">
    <location>
        <begin position="123"/>
        <end position="314"/>
    </location>
</feature>
<evidence type="ECO:0000256" key="1">
    <source>
        <dbReference type="SAM" id="MobiDB-lite"/>
    </source>
</evidence>
<feature type="region of interest" description="Disordered" evidence="1">
    <location>
        <begin position="659"/>
        <end position="678"/>
    </location>
</feature>
<dbReference type="PANTHER" id="PTHR31560">
    <property type="entry name" value="UPF0652 PROTEIN C16A11.03C-RELATED"/>
    <property type="match status" value="1"/>
</dbReference>
<organism evidence="3 4">
    <name type="scientific">Durusdinium trenchii</name>
    <dbReference type="NCBI Taxonomy" id="1381693"/>
    <lineage>
        <taxon>Eukaryota</taxon>
        <taxon>Sar</taxon>
        <taxon>Alveolata</taxon>
        <taxon>Dinophyceae</taxon>
        <taxon>Suessiales</taxon>
        <taxon>Symbiodiniaceae</taxon>
        <taxon>Durusdinium</taxon>
    </lineage>
</organism>
<gene>
    <name evidence="3" type="ORF">CCMP2556_LOCUS26631</name>
</gene>
<dbReference type="InterPro" id="IPR057668">
    <property type="entry name" value="E2_Ub-conjug_enz_C"/>
</dbReference>
<keyword evidence="4" id="KW-1185">Reference proteome</keyword>
<dbReference type="InterPro" id="IPR018553">
    <property type="entry name" value="E2_Ub-conjug_enz"/>
</dbReference>
<feature type="domain" description="Non-canonical E2 ubiquitin-conjugating enzyme C-terminal" evidence="2">
    <location>
        <begin position="345"/>
        <end position="574"/>
    </location>
</feature>
<proteinExistence type="predicted"/>
<evidence type="ECO:0000259" key="2">
    <source>
        <dbReference type="Pfam" id="PF09418"/>
    </source>
</evidence>
<dbReference type="Pfam" id="PF09418">
    <property type="entry name" value="DUF2009"/>
    <property type="match status" value="2"/>
</dbReference>
<accession>A0ABP0MMZ6</accession>